<dbReference type="InterPro" id="IPR025159">
    <property type="entry name" value="AbiEi_N"/>
</dbReference>
<evidence type="ECO:0000313" key="2">
    <source>
        <dbReference type="EMBL" id="MVQ49974.1"/>
    </source>
</evidence>
<dbReference type="Pfam" id="PF13338">
    <property type="entry name" value="AbiEi_4"/>
    <property type="match status" value="1"/>
</dbReference>
<keyword evidence="3" id="KW-1185">Reference proteome</keyword>
<dbReference type="AlphaFoldDB" id="A0A6L6XRL1"/>
<comment type="caution">
    <text evidence="2">The sequence shown here is derived from an EMBL/GenBank/DDBJ whole genome shotgun (WGS) entry which is preliminary data.</text>
</comment>
<dbReference type="RefSeq" id="WP_157342800.1">
    <property type="nucleotide sequence ID" value="NZ_WSEK01000004.1"/>
</dbReference>
<gene>
    <name evidence="2" type="ORF">GON03_12340</name>
</gene>
<dbReference type="EMBL" id="WSEK01000004">
    <property type="protein sequence ID" value="MVQ49974.1"/>
    <property type="molecule type" value="Genomic_DNA"/>
</dbReference>
<sequence>MMIPPPRPDDDPRNAPVYLRKTLLAQGLDDRTIRRLVAEGTLIKVRRGAYADRPDHDLLDAAGRHGLRARAVCQQARTSVVLSHVSGLPEYDAPTWGLDLSEIHVTRPDGRAGRREAGVQQHCGTLLEGDVVERHGVLVMTPPRLVLEVTTVATAEAGLVVANHFLHCGMTTKEELLERYALVERWPYSLRTRLVLHRADARIETVGESRTLHLIATAGLPAPECQYPIRAASGRVLYRVDFAWPELGVFLEFDGRVKYEKLLGPGERASDVVLAE</sequence>
<name>A0A6L6XRL1_9ACTN</name>
<protein>
    <recommendedName>
        <fullName evidence="1">AbiEi antitoxin N-terminal domain-containing protein</fullName>
    </recommendedName>
</protein>
<evidence type="ECO:0000259" key="1">
    <source>
        <dbReference type="Pfam" id="PF13338"/>
    </source>
</evidence>
<accession>A0A6L6XRL1</accession>
<feature type="domain" description="AbiEi antitoxin N-terminal" evidence="1">
    <location>
        <begin position="22"/>
        <end position="51"/>
    </location>
</feature>
<proteinExistence type="predicted"/>
<organism evidence="2 3">
    <name type="scientific">Nocardioides agri</name>
    <dbReference type="NCBI Taxonomy" id="2682843"/>
    <lineage>
        <taxon>Bacteria</taxon>
        <taxon>Bacillati</taxon>
        <taxon>Actinomycetota</taxon>
        <taxon>Actinomycetes</taxon>
        <taxon>Propionibacteriales</taxon>
        <taxon>Nocardioidaceae</taxon>
        <taxon>Nocardioides</taxon>
    </lineage>
</organism>
<evidence type="ECO:0000313" key="3">
    <source>
        <dbReference type="Proteomes" id="UP000473525"/>
    </source>
</evidence>
<reference evidence="2 3" key="1">
    <citation type="submission" date="2019-12" db="EMBL/GenBank/DDBJ databases">
        <authorList>
            <person name="Huq M.A."/>
        </authorList>
    </citation>
    <scope>NUCLEOTIDE SEQUENCE [LARGE SCALE GENOMIC DNA]</scope>
    <source>
        <strain evidence="2 3">MAH-18</strain>
    </source>
</reference>
<dbReference type="Proteomes" id="UP000473525">
    <property type="component" value="Unassembled WGS sequence"/>
</dbReference>